<feature type="compositionally biased region" description="Low complexity" evidence="1">
    <location>
        <begin position="219"/>
        <end position="231"/>
    </location>
</feature>
<keyword evidence="3" id="KW-1185">Reference proteome</keyword>
<feature type="region of interest" description="Disordered" evidence="1">
    <location>
        <begin position="390"/>
        <end position="444"/>
    </location>
</feature>
<feature type="region of interest" description="Disordered" evidence="1">
    <location>
        <begin position="81"/>
        <end position="128"/>
    </location>
</feature>
<accession>A7RNN2</accession>
<dbReference type="InParanoid" id="A7RNN2"/>
<feature type="compositionally biased region" description="Low complexity" evidence="1">
    <location>
        <begin position="198"/>
        <end position="208"/>
    </location>
</feature>
<evidence type="ECO:0000313" key="3">
    <source>
        <dbReference type="Proteomes" id="UP000001593"/>
    </source>
</evidence>
<organism evidence="2 3">
    <name type="scientific">Nematostella vectensis</name>
    <name type="common">Starlet sea anemone</name>
    <dbReference type="NCBI Taxonomy" id="45351"/>
    <lineage>
        <taxon>Eukaryota</taxon>
        <taxon>Metazoa</taxon>
        <taxon>Cnidaria</taxon>
        <taxon>Anthozoa</taxon>
        <taxon>Hexacorallia</taxon>
        <taxon>Actiniaria</taxon>
        <taxon>Edwardsiidae</taxon>
        <taxon>Nematostella</taxon>
    </lineage>
</organism>
<dbReference type="OMA" id="RCASHTS"/>
<reference evidence="2 3" key="1">
    <citation type="journal article" date="2007" name="Science">
        <title>Sea anemone genome reveals ancestral eumetazoan gene repertoire and genomic organization.</title>
        <authorList>
            <person name="Putnam N.H."/>
            <person name="Srivastava M."/>
            <person name="Hellsten U."/>
            <person name="Dirks B."/>
            <person name="Chapman J."/>
            <person name="Salamov A."/>
            <person name="Terry A."/>
            <person name="Shapiro H."/>
            <person name="Lindquist E."/>
            <person name="Kapitonov V.V."/>
            <person name="Jurka J."/>
            <person name="Genikhovich G."/>
            <person name="Grigoriev I.V."/>
            <person name="Lucas S.M."/>
            <person name="Steele R.E."/>
            <person name="Finnerty J.R."/>
            <person name="Technau U."/>
            <person name="Martindale M.Q."/>
            <person name="Rokhsar D.S."/>
        </authorList>
    </citation>
    <scope>NUCLEOTIDE SEQUENCE [LARGE SCALE GENOMIC DNA]</scope>
    <source>
        <strain evidence="3">CH2 X CH6</strain>
    </source>
</reference>
<dbReference type="KEGG" id="nve:5519040"/>
<gene>
    <name evidence="2" type="ORF">NEMVEDRAFT_v1g239621</name>
</gene>
<protein>
    <submittedName>
        <fullName evidence="2">Uncharacterized protein</fullName>
    </submittedName>
</protein>
<dbReference type="EMBL" id="DS469523">
    <property type="protein sequence ID" value="EDO46957.1"/>
    <property type="molecule type" value="Genomic_DNA"/>
</dbReference>
<name>A7RNN2_NEMVE</name>
<evidence type="ECO:0000313" key="2">
    <source>
        <dbReference type="EMBL" id="EDO46957.1"/>
    </source>
</evidence>
<dbReference type="OrthoDB" id="10406418at2759"/>
<sequence>MKLNERRRKEKGLVNPTRGEQDKTMFGRWKLQKEVLLRDEIGIGSWLEYQQEMRKEWKKQCPLVELFERRRYLDAIKEKPVSANSTQTDTAQDDTTKTEIEETSNSEPTERSHTDKDDDRQNVETDKTCSIQNLETNKCRCGETLETDKREGGQNKDTSKANNTDENMELDSEIHFQKLNDKEENGFEKDQETSRTKSQASSSNLSSARSRREASGKDSSASNLSNKSNLSMRLFTPNITPKKASDTSLRRTHALLLSEADTASTKTKWESQFFFHSKDFIRVKHVDPVYQDYLTRIMRFEEKLRRQTESKVSKNVLEMRPGRAEKERTSETLRPVATTSVVFTHGMIQPVNDQFAPNNDKHLRKQNICNRRIQLPPLLREDCMEKSKIKLKGKKSASSSSSEGTARSVCVKQKREDPETKPFTLNLGDLQQSGAERGTKNDSVTVKSERQTVVSEKKFNFDILEKYAFVRNIKRGDSFKEYMKSIQEIRQRFGQERAMLEASPSEAVYRDKKRRSKYDGVPNEELSFESVRALWYEAQRHRLARQISVQKNTGLALGLKGKNYMVVTVDRNRCASHTSGKLGETATKRTRENSGRMSRYFCPRQRTREVTKKKIETINYLKRDSAQYEKESKEKEDEGQGVLDIKIGVTIANTGLRYSIPGRSSSSHESGLGE</sequence>
<dbReference type="HOGENOM" id="CLU_407860_0_0_1"/>
<proteinExistence type="predicted"/>
<feature type="region of interest" description="Disordered" evidence="1">
    <location>
        <begin position="577"/>
        <end position="598"/>
    </location>
</feature>
<feature type="region of interest" description="Disordered" evidence="1">
    <location>
        <begin position="1"/>
        <end position="22"/>
    </location>
</feature>
<feature type="compositionally biased region" description="Basic residues" evidence="1">
    <location>
        <begin position="1"/>
        <end position="10"/>
    </location>
</feature>
<feature type="region of interest" description="Disordered" evidence="1">
    <location>
        <begin position="148"/>
        <end position="170"/>
    </location>
</feature>
<feature type="region of interest" description="Disordered" evidence="1">
    <location>
        <begin position="183"/>
        <end position="246"/>
    </location>
</feature>
<feature type="compositionally biased region" description="Basic and acidic residues" evidence="1">
    <location>
        <begin position="148"/>
        <end position="159"/>
    </location>
</feature>
<dbReference type="AlphaFoldDB" id="A7RNN2"/>
<evidence type="ECO:0000256" key="1">
    <source>
        <dbReference type="SAM" id="MobiDB-lite"/>
    </source>
</evidence>
<dbReference type="Proteomes" id="UP000001593">
    <property type="component" value="Unassembled WGS sequence"/>
</dbReference>
<feature type="compositionally biased region" description="Basic and acidic residues" evidence="1">
    <location>
        <begin position="183"/>
        <end position="195"/>
    </location>
</feature>
<feature type="compositionally biased region" description="Basic and acidic residues" evidence="1">
    <location>
        <begin position="108"/>
        <end position="127"/>
    </location>
</feature>